<reference evidence="2 3" key="1">
    <citation type="journal article" date="2020" name="Genome Biol. Evol.">
        <title>A new high-quality draft genome assembly of the Chinese cordyceps Ophiocordyceps sinensis.</title>
        <authorList>
            <person name="Shu R."/>
            <person name="Zhang J."/>
            <person name="Meng Q."/>
            <person name="Zhang H."/>
            <person name="Zhou G."/>
            <person name="Li M."/>
            <person name="Wu P."/>
            <person name="Zhao Y."/>
            <person name="Chen C."/>
            <person name="Qin Q."/>
        </authorList>
    </citation>
    <scope>NUCLEOTIDE SEQUENCE [LARGE SCALE GENOMIC DNA]</scope>
    <source>
        <strain evidence="2 3">IOZ07</strain>
    </source>
</reference>
<dbReference type="Proteomes" id="UP000557566">
    <property type="component" value="Unassembled WGS sequence"/>
</dbReference>
<gene>
    <name evidence="2" type="ORF">G6O67_000661</name>
</gene>
<feature type="compositionally biased region" description="Low complexity" evidence="1">
    <location>
        <begin position="844"/>
        <end position="858"/>
    </location>
</feature>
<feature type="compositionally biased region" description="Polar residues" evidence="1">
    <location>
        <begin position="151"/>
        <end position="160"/>
    </location>
</feature>
<dbReference type="OrthoDB" id="5243589at2759"/>
<evidence type="ECO:0000256" key="1">
    <source>
        <dbReference type="SAM" id="MobiDB-lite"/>
    </source>
</evidence>
<feature type="region of interest" description="Disordered" evidence="1">
    <location>
        <begin position="787"/>
        <end position="858"/>
    </location>
</feature>
<feature type="region of interest" description="Disordered" evidence="1">
    <location>
        <begin position="131"/>
        <end position="180"/>
    </location>
</feature>
<keyword evidence="3" id="KW-1185">Reference proteome</keyword>
<comment type="caution">
    <text evidence="2">The sequence shown here is derived from an EMBL/GenBank/DDBJ whole genome shotgun (WGS) entry which is preliminary data.</text>
</comment>
<name>A0A8H4PZI7_9HYPO</name>
<feature type="compositionally biased region" description="Polar residues" evidence="1">
    <location>
        <begin position="818"/>
        <end position="832"/>
    </location>
</feature>
<feature type="compositionally biased region" description="Low complexity" evidence="1">
    <location>
        <begin position="343"/>
        <end position="353"/>
    </location>
</feature>
<dbReference type="InterPro" id="IPR036028">
    <property type="entry name" value="SH3-like_dom_sf"/>
</dbReference>
<dbReference type="SUPFAM" id="SSF50044">
    <property type="entry name" value="SH3-domain"/>
    <property type="match status" value="1"/>
</dbReference>
<evidence type="ECO:0000313" key="3">
    <source>
        <dbReference type="Proteomes" id="UP000557566"/>
    </source>
</evidence>
<evidence type="ECO:0000313" key="2">
    <source>
        <dbReference type="EMBL" id="KAF4513385.1"/>
    </source>
</evidence>
<feature type="compositionally biased region" description="Basic residues" evidence="1">
    <location>
        <begin position="354"/>
        <end position="363"/>
    </location>
</feature>
<feature type="compositionally biased region" description="Pro residues" evidence="1">
    <location>
        <begin position="404"/>
        <end position="416"/>
    </location>
</feature>
<feature type="region of interest" description="Disordered" evidence="1">
    <location>
        <begin position="201"/>
        <end position="297"/>
    </location>
</feature>
<evidence type="ECO:0008006" key="4">
    <source>
        <dbReference type="Google" id="ProtNLM"/>
    </source>
</evidence>
<protein>
    <recommendedName>
        <fullName evidence="4">RING finger domain-containing protein</fullName>
    </recommendedName>
</protein>
<feature type="region of interest" description="Disordered" evidence="1">
    <location>
        <begin position="338"/>
        <end position="429"/>
    </location>
</feature>
<dbReference type="EMBL" id="JAAVMX010000001">
    <property type="protein sequence ID" value="KAF4513385.1"/>
    <property type="molecule type" value="Genomic_DNA"/>
</dbReference>
<proteinExistence type="predicted"/>
<organism evidence="2 3">
    <name type="scientific">Ophiocordyceps sinensis</name>
    <dbReference type="NCBI Taxonomy" id="72228"/>
    <lineage>
        <taxon>Eukaryota</taxon>
        <taxon>Fungi</taxon>
        <taxon>Dikarya</taxon>
        <taxon>Ascomycota</taxon>
        <taxon>Pezizomycotina</taxon>
        <taxon>Sordariomycetes</taxon>
        <taxon>Hypocreomycetidae</taxon>
        <taxon>Hypocreales</taxon>
        <taxon>Ophiocordycipitaceae</taxon>
        <taxon>Ophiocordyceps</taxon>
    </lineage>
</organism>
<accession>A0A8H4PZI7</accession>
<sequence>MDHVVANLVFAPFRDMIEKGRAAMRNATRSQAMLRAAADLVKEGERALKRLEPICSRYYTAYGADFVEALKGNDDIKKHRLNLSNILYGFDDFVDARGFDADEYARLQALTRDVVPKIYDALIEMGLEAPPRDHAQLSPPSSPLSRPGSPFQHSPSQASLTVPHPVRPHPPIISVPESLQCMSTGAATQELERMIRTRFLDEPPASRRGGYNPTLEPPSDQSLRRSSANPWESPGLPSSTDGQATGLGPVDEQPMRAESPIDPYIPQVKPDHRGQVPSLARRPAARCGRSSDCDASQRRRLVSIPASNLACEYVPIQPHSRQATPVPEDDSADVAMPLRHLPPAHSSPAPTSPRRLHFGRPRRQSGGSATSSGDDSDRPAPFSIRSGAGFESLSKIDSLWGCPPTSPPTSPPPPIPQSRSGRKPPIQPSFEIDSGLILVEPEVSVKKSQSHESSRGPMLNASDSFYQRKGFCPGAQEVIRGEIGVKKVQKPVRRTLSKIVARCSGCMYELDFNDIDSDVSKQEEGNLSKDGIKYRIRFLQKSHLPAKRPDDVHYGCVFCIHQGHTLDMSDATVFFTTKALFSHLARHPRPLPKVPGVTVVEEAEMPEHLRNDYDIHFPNPPVAHPAHENRDDIIHRPTGIAKRDARRCYGQKQLYDRSLALELDKGARITGIKWPANHKGEWIFAWHDGVYASVPMELIQLDFPPATEMKMGGTSYVCAKARWKFGHKDKETGQWLKFDKHDPITNIGWPYPEHWCWSGNNPKGKWGIFPRAFLDMSTVQELPPDLLDRVSNTSNERRKTSSVLSKLSVRRSGRPSSLAESTSSRETSQPGFQQPPRASRITADAHGAGSGASDGSVVALRHLRA</sequence>
<dbReference type="AlphaFoldDB" id="A0A8H4PZI7"/>
<feature type="compositionally biased region" description="Polar residues" evidence="1">
    <location>
        <begin position="219"/>
        <end position="243"/>
    </location>
</feature>